<dbReference type="PANTHER" id="PTHR43798:SF33">
    <property type="entry name" value="HYDROLASE, PUTATIVE (AFU_ORTHOLOGUE AFUA_2G14860)-RELATED"/>
    <property type="match status" value="1"/>
</dbReference>
<organism evidence="3 4">
    <name type="scientific">Actinomadura vinacea</name>
    <dbReference type="NCBI Taxonomy" id="115336"/>
    <lineage>
        <taxon>Bacteria</taxon>
        <taxon>Bacillati</taxon>
        <taxon>Actinomycetota</taxon>
        <taxon>Actinomycetes</taxon>
        <taxon>Streptosporangiales</taxon>
        <taxon>Thermomonosporaceae</taxon>
        <taxon>Actinomadura</taxon>
    </lineage>
</organism>
<dbReference type="Gene3D" id="3.40.50.1820">
    <property type="entry name" value="alpha/beta hydrolase"/>
    <property type="match status" value="1"/>
</dbReference>
<dbReference type="EMBL" id="BAAARW010000034">
    <property type="protein sequence ID" value="GAA2447878.1"/>
    <property type="molecule type" value="Genomic_DNA"/>
</dbReference>
<keyword evidence="4" id="KW-1185">Reference proteome</keyword>
<name>A0ABN3K2T3_9ACTN</name>
<dbReference type="PANTHER" id="PTHR43798">
    <property type="entry name" value="MONOACYLGLYCEROL LIPASE"/>
    <property type="match status" value="1"/>
</dbReference>
<accession>A0ABN3K2T3</accession>
<gene>
    <name evidence="3" type="ORF">GCM10010191_76540</name>
</gene>
<reference evidence="3 4" key="1">
    <citation type="journal article" date="2019" name="Int. J. Syst. Evol. Microbiol.">
        <title>The Global Catalogue of Microorganisms (GCM) 10K type strain sequencing project: providing services to taxonomists for standard genome sequencing and annotation.</title>
        <authorList>
            <consortium name="The Broad Institute Genomics Platform"/>
            <consortium name="The Broad Institute Genome Sequencing Center for Infectious Disease"/>
            <person name="Wu L."/>
            <person name="Ma J."/>
        </authorList>
    </citation>
    <scope>NUCLEOTIDE SEQUENCE [LARGE SCALE GENOMIC DNA]</scope>
    <source>
        <strain evidence="3 4">JCM 3325</strain>
    </source>
</reference>
<dbReference type="Pfam" id="PF00561">
    <property type="entry name" value="Abhydrolase_1"/>
    <property type="match status" value="1"/>
</dbReference>
<sequence length="303" mass="32703">MPFAELGDVRLFYTDDAPSEARGGGAVVAGGLGGSSPQKQTDQERHDGPGGGVPLLLVHGFGADSHDWAFHLPGLAVRRRVIAPDLRGHGYSSAPETGYRPRELAGDLVRLLDHLGVERVTAIGHSLGASVVSALAVEHPERVHALVCADPGYGQPPETAAGFPAMIERLRGDDPYTIALQNDAWCYTPASPAFLREWHRRKILGTSRQALSQAFAGLYEGEEQFGVRPASDAYLARRQCPVLTCWSAAQAGFAAWERGLFKHPASRAIVWPGGGHRLHAERPAEFLLVVGDWLDELDKEKNA</sequence>
<protein>
    <recommendedName>
        <fullName evidence="2">AB hydrolase-1 domain-containing protein</fullName>
    </recommendedName>
</protein>
<feature type="compositionally biased region" description="Gly residues" evidence="1">
    <location>
        <begin position="22"/>
        <end position="34"/>
    </location>
</feature>
<evidence type="ECO:0000256" key="1">
    <source>
        <dbReference type="SAM" id="MobiDB-lite"/>
    </source>
</evidence>
<dbReference type="RefSeq" id="WP_344595838.1">
    <property type="nucleotide sequence ID" value="NZ_BAAARW010000034.1"/>
</dbReference>
<dbReference type="SUPFAM" id="SSF53474">
    <property type="entry name" value="alpha/beta-Hydrolases"/>
    <property type="match status" value="1"/>
</dbReference>
<proteinExistence type="predicted"/>
<evidence type="ECO:0000313" key="3">
    <source>
        <dbReference type="EMBL" id="GAA2447878.1"/>
    </source>
</evidence>
<comment type="caution">
    <text evidence="3">The sequence shown here is derived from an EMBL/GenBank/DDBJ whole genome shotgun (WGS) entry which is preliminary data.</text>
</comment>
<dbReference type="Proteomes" id="UP001501231">
    <property type="component" value="Unassembled WGS sequence"/>
</dbReference>
<feature type="domain" description="AB hydrolase-1" evidence="2">
    <location>
        <begin position="54"/>
        <end position="165"/>
    </location>
</feature>
<dbReference type="InterPro" id="IPR050266">
    <property type="entry name" value="AB_hydrolase_sf"/>
</dbReference>
<dbReference type="InterPro" id="IPR000073">
    <property type="entry name" value="AB_hydrolase_1"/>
</dbReference>
<dbReference type="PRINTS" id="PR00111">
    <property type="entry name" value="ABHYDROLASE"/>
</dbReference>
<dbReference type="InterPro" id="IPR029058">
    <property type="entry name" value="AB_hydrolase_fold"/>
</dbReference>
<evidence type="ECO:0000313" key="4">
    <source>
        <dbReference type="Proteomes" id="UP001501231"/>
    </source>
</evidence>
<feature type="region of interest" description="Disordered" evidence="1">
    <location>
        <begin position="21"/>
        <end position="51"/>
    </location>
</feature>
<evidence type="ECO:0000259" key="2">
    <source>
        <dbReference type="Pfam" id="PF00561"/>
    </source>
</evidence>